<evidence type="ECO:0000256" key="2">
    <source>
        <dbReference type="SAM" id="MobiDB-lite"/>
    </source>
</evidence>
<organism evidence="3 4">
    <name type="scientific">Brassicogethes aeneus</name>
    <name type="common">Rape pollen beetle</name>
    <name type="synonym">Meligethes aeneus</name>
    <dbReference type="NCBI Taxonomy" id="1431903"/>
    <lineage>
        <taxon>Eukaryota</taxon>
        <taxon>Metazoa</taxon>
        <taxon>Ecdysozoa</taxon>
        <taxon>Arthropoda</taxon>
        <taxon>Hexapoda</taxon>
        <taxon>Insecta</taxon>
        <taxon>Pterygota</taxon>
        <taxon>Neoptera</taxon>
        <taxon>Endopterygota</taxon>
        <taxon>Coleoptera</taxon>
        <taxon>Polyphaga</taxon>
        <taxon>Cucujiformia</taxon>
        <taxon>Nitidulidae</taxon>
        <taxon>Meligethinae</taxon>
        <taxon>Brassicogethes</taxon>
    </lineage>
</organism>
<evidence type="ECO:0000256" key="1">
    <source>
        <dbReference type="SAM" id="Coils"/>
    </source>
</evidence>
<feature type="compositionally biased region" description="Acidic residues" evidence="2">
    <location>
        <begin position="1331"/>
        <end position="1340"/>
    </location>
</feature>
<feature type="region of interest" description="Disordered" evidence="2">
    <location>
        <begin position="935"/>
        <end position="958"/>
    </location>
</feature>
<dbReference type="Gene3D" id="1.10.287.1490">
    <property type="match status" value="1"/>
</dbReference>
<sequence length="1576" mass="182427">MRKMKSIKAIFRRGQSQQVAVDQQNQDDLSRASSISNLNSEGKNKGAKPRKAPSRDRIDKVGEKKNDRKGVSRNNNKLESCDSQQDTLQDLEILQKQLAEMANEKSSLALQLGEQKGHLNILQNEIEKLKSFQDESNHQMDKLTEENTVLRNRLRDVAHSPLSDTEKQQLLFESHRHHSSAPASIATNLLEDNLGDVTACTTPEWDKHSSGNVSEISVACLQDKINQMQETHYSTNEELQATLQELTDLQRQLTELQQENDRLTDEKTLMFDSLCRQTERLNDTRDEVESLKQLLYKEKDEHNSGNFESAVEREKKLVDLLKSAQEERENLLLKLDQLQGELQETRVQNNDKESEIINLAERVKTLESTLDAKHAEHKQLDRELALAKDQCSSRHIEINRLKDLLENARTKIIELEQDRALSDKSELDELLDNARKEKDALESEVAHLKDQLARSKNESEKLKEQVSILQEECKVTRNNAKSTQSDLEYKCDKLQQEKNNLTEQMQQFQELINELQYQSQCQVEDKRQLSAVLSETQRNLSETENKHMELSAEIEEIKKLRKEETEDWEKFQDDLLTSVRVANDFKTEAQKDLQKFILENKVLRDKLRQLESQIDKIKGSSLDSLACNSLEMQRRKSSSKSKSSKEEMSSGAFMALEGKERKDLLSKLVKKRDKKARGRAKPVSVEESLLLKSLDDWHSRIDPKIPDERLTEEEKSVKRLKDIYQSEQLLYKPKAKKPKEQLAISKPLLDSVIANPKLEKIANDPTLPLIDSIIRESALDKTITHKRTKATTDMRRHSSVHITKRDSINSNIGKSKSLTDITFIFEPRIDTLLRTKSFENLLENSTINLYRQSSIRPEDSVSNPRCSEKLTIHDSYGELNNILDEIPLDKDFIQLTKEQQYALKLKDALDKSKTNLNKVKYKKFYDNLNNASQESLEDINPRQSIESNTETLSNASSYSSGNFDVISGQIRCSKKRPTGKIVSSSSSINFQKNGFEYTEINPEDYQENLNIVEYDVTSPLNRKFEDLSFENTEDIENEYLPHNTEEIEYENQEIHCYTEDDDFENEEIQTSPTQTLKRQNKYGVKAPVYVRNVYKKVVEEMKEKCGLNDEINHDEDEETQEEQPSTSFDDFFTAVRVDQFEEQVNNEEMSNLIEEKALKKTSKVLLQTNQDDIRVKNYEIRGKNEDNLQLKNEESPESQNEENASIITVDNQSKNEENSHSKNEEIEEKIDQIKGINLDEDEETQEEPSTSFDDFFIAVRFEEQFNDEETVINSNDDIAEEMSNLIEEKSLEKPTYTSKVLLQINQDDIRVKNDEIRGKNEDNLQLKNEEYPESQNDENAVDFKDDQSKNEENSHSKNEEIEERIYQNEETFLPKNRQSSKIVDLKSKIEESLHLKNEEIEEINEKTFKNESYIFGLQSKKPPSSKVEELIKRYSGLDKESIKSQHFVINAKSSEDTFDLNKEDIEEKLNSLTCEEKELVKKIRSREERPLSVINMDDVKVIEEMARRYPGLDDEAVKNEERGKSSEGLMCATNSWRRRLNKISLDSNLGYTPVFDSDSRGSSPYSSLKKVVFKDA</sequence>
<accession>A0A9P0AW11</accession>
<feature type="compositionally biased region" description="Polar residues" evidence="2">
    <location>
        <begin position="31"/>
        <end position="41"/>
    </location>
</feature>
<gene>
    <name evidence="3" type="ORF">MELIAE_LOCUS2560</name>
</gene>
<feature type="coiled-coil region" evidence="1">
    <location>
        <begin position="84"/>
        <end position="153"/>
    </location>
</feature>
<feature type="compositionally biased region" description="Basic and acidic residues" evidence="2">
    <location>
        <begin position="1213"/>
        <end position="1232"/>
    </location>
</feature>
<keyword evidence="1" id="KW-0175">Coiled coil</keyword>
<feature type="compositionally biased region" description="Low complexity" evidence="2">
    <location>
        <begin position="15"/>
        <end position="27"/>
    </location>
</feature>
<protein>
    <submittedName>
        <fullName evidence="3">Uncharacterized protein</fullName>
    </submittedName>
</protein>
<dbReference type="Proteomes" id="UP001154078">
    <property type="component" value="Chromosome 11"/>
</dbReference>
<dbReference type="EMBL" id="OV121142">
    <property type="protein sequence ID" value="CAH0549408.1"/>
    <property type="molecule type" value="Genomic_DNA"/>
</dbReference>
<feature type="compositionally biased region" description="Basic and acidic residues" evidence="2">
    <location>
        <begin position="1313"/>
        <end position="1330"/>
    </location>
</feature>
<dbReference type="OrthoDB" id="10017054at2759"/>
<feature type="coiled-coil region" evidence="1">
    <location>
        <begin position="236"/>
        <end position="620"/>
    </location>
</feature>
<feature type="compositionally biased region" description="Basic and acidic residues" evidence="2">
    <location>
        <begin position="1341"/>
        <end position="1367"/>
    </location>
</feature>
<proteinExistence type="predicted"/>
<feature type="region of interest" description="Disordered" evidence="2">
    <location>
        <begin position="628"/>
        <end position="653"/>
    </location>
</feature>
<feature type="region of interest" description="Disordered" evidence="2">
    <location>
        <begin position="1313"/>
        <end position="1372"/>
    </location>
</feature>
<feature type="region of interest" description="Disordered" evidence="2">
    <location>
        <begin position="1186"/>
        <end position="1234"/>
    </location>
</feature>
<feature type="compositionally biased region" description="Basic and acidic residues" evidence="2">
    <location>
        <begin position="53"/>
        <end position="70"/>
    </location>
</feature>
<feature type="region of interest" description="Disordered" evidence="2">
    <location>
        <begin position="1108"/>
        <end position="1128"/>
    </location>
</feature>
<name>A0A9P0AW11_BRAAE</name>
<reference evidence="3" key="1">
    <citation type="submission" date="2021-12" db="EMBL/GenBank/DDBJ databases">
        <authorList>
            <person name="King R."/>
        </authorList>
    </citation>
    <scope>NUCLEOTIDE SEQUENCE</scope>
</reference>
<evidence type="ECO:0000313" key="3">
    <source>
        <dbReference type="EMBL" id="CAH0549408.1"/>
    </source>
</evidence>
<keyword evidence="4" id="KW-1185">Reference proteome</keyword>
<feature type="compositionally biased region" description="Acidic residues" evidence="2">
    <location>
        <begin position="1112"/>
        <end position="1121"/>
    </location>
</feature>
<feature type="compositionally biased region" description="Polar residues" evidence="2">
    <location>
        <begin position="941"/>
        <end position="958"/>
    </location>
</feature>
<evidence type="ECO:0000313" key="4">
    <source>
        <dbReference type="Proteomes" id="UP001154078"/>
    </source>
</evidence>
<feature type="region of interest" description="Disordered" evidence="2">
    <location>
        <begin position="1"/>
        <end position="83"/>
    </location>
</feature>
<feature type="compositionally biased region" description="Polar residues" evidence="2">
    <location>
        <begin position="72"/>
        <end position="83"/>
    </location>
</feature>